<name>A0A8H6I1V7_9AGAR</name>
<dbReference type="EMBL" id="JACGCI010000022">
    <property type="protein sequence ID" value="KAF6757378.1"/>
    <property type="molecule type" value="Genomic_DNA"/>
</dbReference>
<sequence length="247" mass="26805">MLPIAFLERNAHTLSAKHSGPCALLKNSAPVHAARRRKGSGGLKYGDANQPMGDNDWQWYARRTYSVPRYTPVNGYLLTSNPKGRGWWDGWTDMDRGLSPFLCCMIDLIMPCEHKGYGSRAHSVAIVCGLWGPSTVWDGRHPNQESGGDAGDYLDTALWGAAPRAEVESYVGSPGNRAPVYLAQQMVYANSGGLGAMLTEGKCRKHRLADRAGTGEIAEKWGSPRAGAGLAGQGREATAEPRMQKPY</sequence>
<keyword evidence="3" id="KW-1185">Reference proteome</keyword>
<gene>
    <name evidence="2" type="ORF">DFP72DRAFT_1044268</name>
</gene>
<evidence type="ECO:0000313" key="3">
    <source>
        <dbReference type="Proteomes" id="UP000521943"/>
    </source>
</evidence>
<organism evidence="2 3">
    <name type="scientific">Ephemerocybe angulata</name>
    <dbReference type="NCBI Taxonomy" id="980116"/>
    <lineage>
        <taxon>Eukaryota</taxon>
        <taxon>Fungi</taxon>
        <taxon>Dikarya</taxon>
        <taxon>Basidiomycota</taxon>
        <taxon>Agaricomycotina</taxon>
        <taxon>Agaricomycetes</taxon>
        <taxon>Agaricomycetidae</taxon>
        <taxon>Agaricales</taxon>
        <taxon>Agaricineae</taxon>
        <taxon>Psathyrellaceae</taxon>
        <taxon>Ephemerocybe</taxon>
    </lineage>
</organism>
<dbReference type="AlphaFoldDB" id="A0A8H6I1V7"/>
<protein>
    <submittedName>
        <fullName evidence="2">Uncharacterized protein</fullName>
    </submittedName>
</protein>
<feature type="compositionally biased region" description="Basic and acidic residues" evidence="1">
    <location>
        <begin position="237"/>
        <end position="247"/>
    </location>
</feature>
<reference evidence="2 3" key="1">
    <citation type="submission" date="2020-07" db="EMBL/GenBank/DDBJ databases">
        <title>Comparative genomics of pyrophilous fungi reveals a link between fire events and developmental genes.</title>
        <authorList>
            <consortium name="DOE Joint Genome Institute"/>
            <person name="Steindorff A.S."/>
            <person name="Carver A."/>
            <person name="Calhoun S."/>
            <person name="Stillman K."/>
            <person name="Liu H."/>
            <person name="Lipzen A."/>
            <person name="Pangilinan J."/>
            <person name="Labutti K."/>
            <person name="Bruns T.D."/>
            <person name="Grigoriev I.V."/>
        </authorList>
    </citation>
    <scope>NUCLEOTIDE SEQUENCE [LARGE SCALE GENOMIC DNA]</scope>
    <source>
        <strain evidence="2 3">CBS 144469</strain>
    </source>
</reference>
<feature type="region of interest" description="Disordered" evidence="1">
    <location>
        <begin position="214"/>
        <end position="247"/>
    </location>
</feature>
<dbReference type="Proteomes" id="UP000521943">
    <property type="component" value="Unassembled WGS sequence"/>
</dbReference>
<comment type="caution">
    <text evidence="2">The sequence shown here is derived from an EMBL/GenBank/DDBJ whole genome shotgun (WGS) entry which is preliminary data.</text>
</comment>
<evidence type="ECO:0000313" key="2">
    <source>
        <dbReference type="EMBL" id="KAF6757378.1"/>
    </source>
</evidence>
<accession>A0A8H6I1V7</accession>
<evidence type="ECO:0000256" key="1">
    <source>
        <dbReference type="SAM" id="MobiDB-lite"/>
    </source>
</evidence>
<proteinExistence type="predicted"/>